<feature type="chain" id="PRO_5014329791" description="Major facilitator superfamily (MFS) profile domain-containing protein" evidence="7">
    <location>
        <begin position="24"/>
        <end position="155"/>
    </location>
</feature>
<dbReference type="PROSITE" id="PS50850">
    <property type="entry name" value="MFS"/>
    <property type="match status" value="1"/>
</dbReference>
<proteinExistence type="predicted"/>
<dbReference type="SUPFAM" id="SSF103473">
    <property type="entry name" value="MFS general substrate transporter"/>
    <property type="match status" value="1"/>
</dbReference>
<evidence type="ECO:0000256" key="2">
    <source>
        <dbReference type="ARBA" id="ARBA00022448"/>
    </source>
</evidence>
<dbReference type="PANTHER" id="PTHR23505">
    <property type="entry name" value="SPINSTER"/>
    <property type="match status" value="1"/>
</dbReference>
<dbReference type="OrthoDB" id="440755at2759"/>
<keyword evidence="7" id="KW-0732">Signal</keyword>
<keyword evidence="4 6" id="KW-1133">Transmembrane helix</keyword>
<feature type="domain" description="Major facilitator superfamily (MFS) profile" evidence="8">
    <location>
        <begin position="1"/>
        <end position="155"/>
    </location>
</feature>
<accession>A0A2J7ZFY4</accession>
<dbReference type="InterPro" id="IPR044770">
    <property type="entry name" value="MFS_spinster-like"/>
</dbReference>
<dbReference type="InterPro" id="IPR020846">
    <property type="entry name" value="MFS_dom"/>
</dbReference>
<reference evidence="9 10" key="1">
    <citation type="journal article" date="2017" name="Mol. Biol. Evol.">
        <title>The 4-celled Tetrabaena socialis nuclear genome reveals the essential components for genetic control of cell number at the origin of multicellularity in the volvocine lineage.</title>
        <authorList>
            <person name="Featherston J."/>
            <person name="Arakaki Y."/>
            <person name="Hanschen E.R."/>
            <person name="Ferris P.J."/>
            <person name="Michod R.E."/>
            <person name="Olson B.J.S.C."/>
            <person name="Nozaki H."/>
            <person name="Durand P.M."/>
        </authorList>
    </citation>
    <scope>NUCLEOTIDE SEQUENCE [LARGE SCALE GENOMIC DNA]</scope>
    <source>
        <strain evidence="9 10">NIES-571</strain>
    </source>
</reference>
<name>A0A2J7ZFY4_9CHLO</name>
<comment type="subcellular location">
    <subcellularLocation>
        <location evidence="1">Membrane</location>
        <topology evidence="1">Multi-pass membrane protein</topology>
    </subcellularLocation>
</comment>
<evidence type="ECO:0000256" key="4">
    <source>
        <dbReference type="ARBA" id="ARBA00022989"/>
    </source>
</evidence>
<evidence type="ECO:0000256" key="5">
    <source>
        <dbReference type="ARBA" id="ARBA00023136"/>
    </source>
</evidence>
<evidence type="ECO:0000259" key="8">
    <source>
        <dbReference type="PROSITE" id="PS50850"/>
    </source>
</evidence>
<evidence type="ECO:0000313" key="10">
    <source>
        <dbReference type="Proteomes" id="UP000236333"/>
    </source>
</evidence>
<feature type="signal peptide" evidence="7">
    <location>
        <begin position="1"/>
        <end position="23"/>
    </location>
</feature>
<feature type="non-terminal residue" evidence="9">
    <location>
        <position position="1"/>
    </location>
</feature>
<dbReference type="PANTHER" id="PTHR23505:SF52">
    <property type="entry name" value="MAJOR FACILITATOR SUPERFAMILY PROTEIN"/>
    <property type="match status" value="1"/>
</dbReference>
<keyword evidence="2" id="KW-0813">Transport</keyword>
<evidence type="ECO:0000256" key="6">
    <source>
        <dbReference type="SAM" id="Phobius"/>
    </source>
</evidence>
<dbReference type="AlphaFoldDB" id="A0A2J7ZFY4"/>
<gene>
    <name evidence="9" type="ORF">TSOC_015032</name>
</gene>
<feature type="transmembrane region" description="Helical" evidence="6">
    <location>
        <begin position="74"/>
        <end position="92"/>
    </location>
</feature>
<evidence type="ECO:0000313" key="9">
    <source>
        <dbReference type="EMBL" id="PNG99194.1"/>
    </source>
</evidence>
<sequence>LLGFSDFAAASLMALLLAGTAAGALVGGWLGDRVAERYPNHGRIALVQFSVGIGVPMAVLLMRGLPMSPTRGSAILYGALLLLKGLLTSWAAPACNNPIFAEIVPPSMRNLVYAFDRSFEGAISALGAPLVGLAAERWFGFKGVAGGEEGCEHVN</sequence>
<keyword evidence="3 6" id="KW-0812">Transmembrane</keyword>
<evidence type="ECO:0000256" key="1">
    <source>
        <dbReference type="ARBA" id="ARBA00004141"/>
    </source>
</evidence>
<keyword evidence="10" id="KW-1185">Reference proteome</keyword>
<dbReference type="Proteomes" id="UP000236333">
    <property type="component" value="Unassembled WGS sequence"/>
</dbReference>
<protein>
    <recommendedName>
        <fullName evidence="8">Major facilitator superfamily (MFS) profile domain-containing protein</fullName>
    </recommendedName>
</protein>
<feature type="non-terminal residue" evidence="9">
    <location>
        <position position="155"/>
    </location>
</feature>
<evidence type="ECO:0000256" key="7">
    <source>
        <dbReference type="SAM" id="SignalP"/>
    </source>
</evidence>
<evidence type="ECO:0000256" key="3">
    <source>
        <dbReference type="ARBA" id="ARBA00022692"/>
    </source>
</evidence>
<dbReference type="Gene3D" id="1.20.1250.20">
    <property type="entry name" value="MFS general substrate transporter like domains"/>
    <property type="match status" value="1"/>
</dbReference>
<dbReference type="GO" id="GO:0022857">
    <property type="term" value="F:transmembrane transporter activity"/>
    <property type="evidence" value="ECO:0007669"/>
    <property type="project" value="InterPro"/>
</dbReference>
<keyword evidence="5 6" id="KW-0472">Membrane</keyword>
<feature type="transmembrane region" description="Helical" evidence="6">
    <location>
        <begin position="42"/>
        <end position="62"/>
    </location>
</feature>
<dbReference type="InterPro" id="IPR036259">
    <property type="entry name" value="MFS_trans_sf"/>
</dbReference>
<comment type="caution">
    <text evidence="9">The sequence shown here is derived from an EMBL/GenBank/DDBJ whole genome shotgun (WGS) entry which is preliminary data.</text>
</comment>
<organism evidence="9 10">
    <name type="scientific">Tetrabaena socialis</name>
    <dbReference type="NCBI Taxonomy" id="47790"/>
    <lineage>
        <taxon>Eukaryota</taxon>
        <taxon>Viridiplantae</taxon>
        <taxon>Chlorophyta</taxon>
        <taxon>core chlorophytes</taxon>
        <taxon>Chlorophyceae</taxon>
        <taxon>CS clade</taxon>
        <taxon>Chlamydomonadales</taxon>
        <taxon>Tetrabaenaceae</taxon>
        <taxon>Tetrabaena</taxon>
    </lineage>
</organism>
<dbReference type="EMBL" id="PGGS01003722">
    <property type="protein sequence ID" value="PNG99194.1"/>
    <property type="molecule type" value="Genomic_DNA"/>
</dbReference>
<dbReference type="GO" id="GO:0016020">
    <property type="term" value="C:membrane"/>
    <property type="evidence" value="ECO:0007669"/>
    <property type="project" value="UniProtKB-SubCell"/>
</dbReference>